<dbReference type="PANTHER" id="PTHR44757">
    <property type="entry name" value="DIGUANYLATE CYCLASE DGCP"/>
    <property type="match status" value="1"/>
</dbReference>
<name>A0A378JQ56_9GAMM</name>
<evidence type="ECO:0000259" key="4">
    <source>
        <dbReference type="PROSITE" id="PS50883"/>
    </source>
</evidence>
<dbReference type="Pfam" id="PF00072">
    <property type="entry name" value="Response_reg"/>
    <property type="match status" value="1"/>
</dbReference>
<evidence type="ECO:0000313" key="7">
    <source>
        <dbReference type="Proteomes" id="UP000254794"/>
    </source>
</evidence>
<dbReference type="FunFam" id="3.30.70.270:FF:000001">
    <property type="entry name" value="Diguanylate cyclase domain protein"/>
    <property type="match status" value="1"/>
</dbReference>
<evidence type="ECO:0000256" key="2">
    <source>
        <dbReference type="PROSITE-ProRule" id="PRU00169"/>
    </source>
</evidence>
<dbReference type="SUPFAM" id="SSF52172">
    <property type="entry name" value="CheY-like"/>
    <property type="match status" value="1"/>
</dbReference>
<dbReference type="SUPFAM" id="SSF141868">
    <property type="entry name" value="EAL domain-like"/>
    <property type="match status" value="1"/>
</dbReference>
<evidence type="ECO:0000259" key="5">
    <source>
        <dbReference type="PROSITE" id="PS50887"/>
    </source>
</evidence>
<dbReference type="RefSeq" id="WP_115331660.1">
    <property type="nucleotide sequence ID" value="NZ_CAAAHP010000002.1"/>
</dbReference>
<evidence type="ECO:0000259" key="3">
    <source>
        <dbReference type="PROSITE" id="PS50110"/>
    </source>
</evidence>
<dbReference type="NCBIfam" id="TIGR00254">
    <property type="entry name" value="GGDEF"/>
    <property type="match status" value="1"/>
</dbReference>
<dbReference type="SMART" id="SM00052">
    <property type="entry name" value="EAL"/>
    <property type="match status" value="1"/>
</dbReference>
<feature type="modified residue" description="4-aspartylphosphate" evidence="2">
    <location>
        <position position="89"/>
    </location>
</feature>
<evidence type="ECO:0000313" key="6">
    <source>
        <dbReference type="EMBL" id="STX52070.1"/>
    </source>
</evidence>
<keyword evidence="7" id="KW-1185">Reference proteome</keyword>
<dbReference type="InterPro" id="IPR000160">
    <property type="entry name" value="GGDEF_dom"/>
</dbReference>
<keyword evidence="6" id="KW-0378">Hydrolase</keyword>
<dbReference type="InterPro" id="IPR052155">
    <property type="entry name" value="Biofilm_reg_signaling"/>
</dbReference>
<dbReference type="GO" id="GO:0071111">
    <property type="term" value="F:cyclic-guanylate-specific phosphodiesterase activity"/>
    <property type="evidence" value="ECO:0007669"/>
    <property type="project" value="UniProtKB-EC"/>
</dbReference>
<dbReference type="Gene3D" id="3.40.50.2300">
    <property type="match status" value="1"/>
</dbReference>
<dbReference type="InterPro" id="IPR043128">
    <property type="entry name" value="Rev_trsase/Diguanyl_cyclase"/>
</dbReference>
<dbReference type="PROSITE" id="PS50887">
    <property type="entry name" value="GGDEF"/>
    <property type="match status" value="1"/>
</dbReference>
<dbReference type="PROSITE" id="PS50110">
    <property type="entry name" value="RESPONSE_REGULATORY"/>
    <property type="match status" value="1"/>
</dbReference>
<evidence type="ECO:0000256" key="1">
    <source>
        <dbReference type="ARBA" id="ARBA00001946"/>
    </source>
</evidence>
<dbReference type="Proteomes" id="UP000254794">
    <property type="component" value="Unassembled WGS sequence"/>
</dbReference>
<dbReference type="InterPro" id="IPR029787">
    <property type="entry name" value="Nucleotide_cyclase"/>
</dbReference>
<gene>
    <name evidence="6" type="primary">gmr_6</name>
    <name evidence="6" type="ORF">NCTC13316_02174</name>
</gene>
<dbReference type="CDD" id="cd01948">
    <property type="entry name" value="EAL"/>
    <property type="match status" value="1"/>
</dbReference>
<protein>
    <submittedName>
        <fullName evidence="6">Regulatory protein (GGDEF and EAL domains)</fullName>
        <ecNumber evidence="6">3.1.4.52</ecNumber>
    </submittedName>
</protein>
<dbReference type="PANTHER" id="PTHR44757:SF2">
    <property type="entry name" value="BIOFILM ARCHITECTURE MAINTENANCE PROTEIN MBAA"/>
    <property type="match status" value="1"/>
</dbReference>
<proteinExistence type="predicted"/>
<reference evidence="6 7" key="1">
    <citation type="submission" date="2018-06" db="EMBL/GenBank/DDBJ databases">
        <authorList>
            <consortium name="Pathogen Informatics"/>
            <person name="Doyle S."/>
        </authorList>
    </citation>
    <scope>NUCLEOTIDE SEQUENCE [LARGE SCALE GENOMIC DNA]</scope>
    <source>
        <strain evidence="6 7">NCTC13316</strain>
    </source>
</reference>
<comment type="cofactor">
    <cofactor evidence="1">
        <name>Mg(2+)</name>
        <dbReference type="ChEBI" id="CHEBI:18420"/>
    </cofactor>
</comment>
<dbReference type="InterPro" id="IPR035919">
    <property type="entry name" value="EAL_sf"/>
</dbReference>
<dbReference type="EMBL" id="UGOD01000001">
    <property type="protein sequence ID" value="STX52070.1"/>
    <property type="molecule type" value="Genomic_DNA"/>
</dbReference>
<dbReference type="CDD" id="cd01949">
    <property type="entry name" value="GGDEF"/>
    <property type="match status" value="1"/>
</dbReference>
<dbReference type="Gene3D" id="3.20.20.450">
    <property type="entry name" value="EAL domain"/>
    <property type="match status" value="1"/>
</dbReference>
<dbReference type="Pfam" id="PF00990">
    <property type="entry name" value="GGDEF"/>
    <property type="match status" value="1"/>
</dbReference>
<dbReference type="SMART" id="SM00267">
    <property type="entry name" value="GGDEF"/>
    <property type="match status" value="1"/>
</dbReference>
<keyword evidence="2" id="KW-0597">Phosphoprotein</keyword>
<feature type="domain" description="Response regulatory" evidence="3">
    <location>
        <begin position="9"/>
        <end position="158"/>
    </location>
</feature>
<sequence>MDDLKYDFRIIIIDDNVEIHKDFLKILTKPIPNELEEFEEKLFEKIPNSPDNLILPRFKIDTATQGHEGAALIKKAIEDKKPYALAFVDIRMPPGWNGIETIKNIWKIDADLHVVICTAYSDYTWEETIEELGHSDNFLILKKPFDHIAVRQLAYALTRKWKLLRESRVYTLSLEQEVQKRTEELKFHATHDALTGLANRVLLQDRIQQAIATYKRYQTQFAILFFDLDRFKLINDSLGHSAGDELLHMLAQRLQSAVRSFDTLARLGGDEFVLLITELINLDDIAKIANKVIHIIKEPLQIMGHTLGVTSSMGVALCPQDGQEVDNLLRNADTAMYHAKKLGGDQFQFYSYEMNENVLEQLKLETELYQALAKKELELWYQPQFHIQEHKLEAVEALIRWKHPSKGLLLPIDFILIAERTGLIIPIGEWTLKEACKQNKAWQEAGLAPIRMAVNITSQQLSQIDFIGKVKSILSEVNLAPQYLELELSESAIINPSIIDKINELKSFGIQIALDDFGTGYSNLHHLRTMALNRLKIDRSFINNIQCNGNDELIIQAIISMAKSLNLDVLAEGVETQKQLDFLKGYRCDQIQGFYFSKPLPAEDLTQLLNNPDAIKDMLKQVRKE</sequence>
<dbReference type="SUPFAM" id="SSF55073">
    <property type="entry name" value="Nucleotide cyclase"/>
    <property type="match status" value="1"/>
</dbReference>
<dbReference type="PROSITE" id="PS50883">
    <property type="entry name" value="EAL"/>
    <property type="match status" value="1"/>
</dbReference>
<dbReference type="InterPro" id="IPR001789">
    <property type="entry name" value="Sig_transdc_resp-reg_receiver"/>
</dbReference>
<dbReference type="InterPro" id="IPR001633">
    <property type="entry name" value="EAL_dom"/>
</dbReference>
<dbReference type="Gene3D" id="3.30.70.270">
    <property type="match status" value="1"/>
</dbReference>
<feature type="domain" description="EAL" evidence="4">
    <location>
        <begin position="361"/>
        <end position="613"/>
    </location>
</feature>
<dbReference type="Pfam" id="PF00563">
    <property type="entry name" value="EAL"/>
    <property type="match status" value="1"/>
</dbReference>
<dbReference type="InterPro" id="IPR011006">
    <property type="entry name" value="CheY-like_superfamily"/>
</dbReference>
<dbReference type="AlphaFoldDB" id="A0A378JQ56"/>
<dbReference type="EC" id="3.1.4.52" evidence="6"/>
<organism evidence="6 7">
    <name type="scientific">Legionella busanensis</name>
    <dbReference type="NCBI Taxonomy" id="190655"/>
    <lineage>
        <taxon>Bacteria</taxon>
        <taxon>Pseudomonadati</taxon>
        <taxon>Pseudomonadota</taxon>
        <taxon>Gammaproteobacteria</taxon>
        <taxon>Legionellales</taxon>
        <taxon>Legionellaceae</taxon>
        <taxon>Legionella</taxon>
    </lineage>
</organism>
<feature type="domain" description="GGDEF" evidence="5">
    <location>
        <begin position="219"/>
        <end position="352"/>
    </location>
</feature>
<dbReference type="GO" id="GO:0000160">
    <property type="term" value="P:phosphorelay signal transduction system"/>
    <property type="evidence" value="ECO:0007669"/>
    <property type="project" value="InterPro"/>
</dbReference>
<accession>A0A378JQ56</accession>
<dbReference type="OrthoDB" id="9804951at2"/>